<evidence type="ECO:0000256" key="3">
    <source>
        <dbReference type="ARBA" id="ARBA00022692"/>
    </source>
</evidence>
<keyword evidence="4 6" id="KW-1133">Transmembrane helix</keyword>
<dbReference type="PANTHER" id="PTHR10283">
    <property type="entry name" value="SOLUTE CARRIER FAMILY 13 MEMBER"/>
    <property type="match status" value="1"/>
</dbReference>
<proteinExistence type="predicted"/>
<dbReference type="AlphaFoldDB" id="A0AAU9EM64"/>
<evidence type="ECO:0000256" key="5">
    <source>
        <dbReference type="ARBA" id="ARBA00023136"/>
    </source>
</evidence>
<accession>A0AAU9EM64</accession>
<dbReference type="GO" id="GO:0005886">
    <property type="term" value="C:plasma membrane"/>
    <property type="evidence" value="ECO:0007669"/>
    <property type="project" value="TreeGrafter"/>
</dbReference>
<organism evidence="8 9">
    <name type="scientific">Desulfoferula mesophila</name>
    <dbReference type="NCBI Taxonomy" id="3058419"/>
    <lineage>
        <taxon>Bacteria</taxon>
        <taxon>Pseudomonadati</taxon>
        <taxon>Thermodesulfobacteriota</taxon>
        <taxon>Desulfarculia</taxon>
        <taxon>Desulfarculales</taxon>
        <taxon>Desulfarculaceae</taxon>
        <taxon>Desulfoferula</taxon>
    </lineage>
</organism>
<feature type="transmembrane region" description="Helical" evidence="6">
    <location>
        <begin position="444"/>
        <end position="462"/>
    </location>
</feature>
<evidence type="ECO:0000313" key="8">
    <source>
        <dbReference type="EMBL" id="BEQ15026.1"/>
    </source>
</evidence>
<dbReference type="EMBL" id="AP028679">
    <property type="protein sequence ID" value="BEQ15026.1"/>
    <property type="molecule type" value="Genomic_DNA"/>
</dbReference>
<feature type="transmembrane region" description="Helical" evidence="6">
    <location>
        <begin position="160"/>
        <end position="192"/>
    </location>
</feature>
<feature type="transmembrane region" description="Helical" evidence="6">
    <location>
        <begin position="362"/>
        <end position="384"/>
    </location>
</feature>
<dbReference type="Proteomes" id="UP001366166">
    <property type="component" value="Chromosome"/>
</dbReference>
<dbReference type="PANTHER" id="PTHR10283:SF82">
    <property type="entry name" value="SOLUTE CARRIER FAMILY 13 MEMBER 2"/>
    <property type="match status" value="1"/>
</dbReference>
<keyword evidence="5 6" id="KW-0472">Membrane</keyword>
<sequence length="537" mass="58009">MSHDHDSHGGSDGSMKGRILWLSVGVAIFLLIGFALPTPDSVVQVVEKYGFAQKMISWHVAHDLQDAAHKTMVVLGIIPMAVIFFATEAIPIGLTGILMPLLAYFLHLLPMKSIGKSFAGDAPMFLLGVLAMGVAVVDVGLHKRLAAWLLGWTKGFYLPVFVLCISMAVVGSFISAHAMCAFMTPVMMAVYYGSVAANSKGGRVLHEPALAKFLLFSLCFALNVGGVGSPAAGGRNVIMMGFWSEYKVPMDFFTWMTYGLPIVPIMGFLVAVYMIFLFGRQIKTKDLTPGLAAIKEETRKMGKMTYSEYVTFGMLLLILALWIFGGEEMGLGGPALLALLIPVIFRTTEWRKILNGISWDAWFMYCGALTLGALLKESGAAMWLAQTFLEALSSVGMSKGFGLWVGMSGLSGLMTNFMSDAGTTALLGPIAIPMGLMTGVQGEPWAVGLAVAFATSFAHFLIVGTPNNAIVYGLGVYPDTGERVIHPVDFLKYGFVLWVICMLVVWIIGFLVIYNLVGFPDYILETATKAMQAGTVK</sequence>
<keyword evidence="2" id="KW-0813">Transport</keyword>
<keyword evidence="3 6" id="KW-0812">Transmembrane</keyword>
<evidence type="ECO:0000256" key="1">
    <source>
        <dbReference type="ARBA" id="ARBA00004141"/>
    </source>
</evidence>
<protein>
    <submittedName>
        <fullName evidence="8">Transporter</fullName>
    </submittedName>
</protein>
<evidence type="ECO:0000313" key="9">
    <source>
        <dbReference type="Proteomes" id="UP001366166"/>
    </source>
</evidence>
<feature type="transmembrane region" description="Helical" evidence="6">
    <location>
        <begin position="495"/>
        <end position="517"/>
    </location>
</feature>
<evidence type="ECO:0000256" key="4">
    <source>
        <dbReference type="ARBA" id="ARBA00022989"/>
    </source>
</evidence>
<dbReference type="KEGG" id="dmp:FAK_20920"/>
<feature type="transmembrane region" description="Helical" evidence="6">
    <location>
        <begin position="73"/>
        <end position="106"/>
    </location>
</feature>
<feature type="domain" description="Citrate transporter-like" evidence="7">
    <location>
        <begin position="83"/>
        <end position="452"/>
    </location>
</feature>
<feature type="transmembrane region" description="Helical" evidence="6">
    <location>
        <begin position="306"/>
        <end position="325"/>
    </location>
</feature>
<name>A0AAU9EM64_9BACT</name>
<feature type="transmembrane region" description="Helical" evidence="6">
    <location>
        <begin position="404"/>
        <end position="432"/>
    </location>
</feature>
<feature type="transmembrane region" description="Helical" evidence="6">
    <location>
        <begin position="252"/>
        <end position="278"/>
    </location>
</feature>
<evidence type="ECO:0000259" key="7">
    <source>
        <dbReference type="Pfam" id="PF03600"/>
    </source>
</evidence>
<reference evidence="9" key="1">
    <citation type="journal article" date="2023" name="Arch. Microbiol.">
        <title>Desulfoferula mesophilus gen. nov. sp. nov., a mesophilic sulfate-reducing bacterium isolated from a brackish lake sediment.</title>
        <authorList>
            <person name="Watanabe T."/>
            <person name="Yabe T."/>
            <person name="Tsuji J.M."/>
            <person name="Fukui M."/>
        </authorList>
    </citation>
    <scope>NUCLEOTIDE SEQUENCE [LARGE SCALE GENOMIC DNA]</scope>
    <source>
        <strain evidence="9">12FAK</strain>
    </source>
</reference>
<evidence type="ECO:0000256" key="2">
    <source>
        <dbReference type="ARBA" id="ARBA00022448"/>
    </source>
</evidence>
<gene>
    <name evidence="8" type="primary">trnS</name>
    <name evidence="8" type="ORF">FAK_20920</name>
</gene>
<dbReference type="Pfam" id="PF03600">
    <property type="entry name" value="CitMHS"/>
    <property type="match status" value="1"/>
</dbReference>
<feature type="transmembrane region" description="Helical" evidence="6">
    <location>
        <begin position="118"/>
        <end position="140"/>
    </location>
</feature>
<evidence type="ECO:0000256" key="6">
    <source>
        <dbReference type="SAM" id="Phobius"/>
    </source>
</evidence>
<keyword evidence="9" id="KW-1185">Reference proteome</keyword>
<dbReference type="InterPro" id="IPR004680">
    <property type="entry name" value="Cit_transptr-like_dom"/>
</dbReference>
<comment type="subcellular location">
    <subcellularLocation>
        <location evidence="1">Membrane</location>
        <topology evidence="1">Multi-pass membrane protein</topology>
    </subcellularLocation>
</comment>
<dbReference type="GO" id="GO:0022857">
    <property type="term" value="F:transmembrane transporter activity"/>
    <property type="evidence" value="ECO:0007669"/>
    <property type="project" value="TreeGrafter"/>
</dbReference>
<feature type="transmembrane region" description="Helical" evidence="6">
    <location>
        <begin position="213"/>
        <end position="232"/>
    </location>
</feature>
<feature type="transmembrane region" description="Helical" evidence="6">
    <location>
        <begin position="19"/>
        <end position="36"/>
    </location>
</feature>
<dbReference type="RefSeq" id="WP_338598853.1">
    <property type="nucleotide sequence ID" value="NZ_AP028679.1"/>
</dbReference>
<feature type="transmembrane region" description="Helical" evidence="6">
    <location>
        <begin position="331"/>
        <end position="350"/>
    </location>
</feature>